<name>B8D277_HALOH</name>
<dbReference type="InterPro" id="IPR036259">
    <property type="entry name" value="MFS_trans_sf"/>
</dbReference>
<feature type="transmembrane region" description="Helical" evidence="7">
    <location>
        <begin position="357"/>
        <end position="376"/>
    </location>
</feature>
<evidence type="ECO:0000313" key="10">
    <source>
        <dbReference type="Proteomes" id="UP000000719"/>
    </source>
</evidence>
<feature type="transmembrane region" description="Helical" evidence="7">
    <location>
        <begin position="323"/>
        <end position="345"/>
    </location>
</feature>
<dbReference type="InterPro" id="IPR020846">
    <property type="entry name" value="MFS_dom"/>
</dbReference>
<dbReference type="GO" id="GO:0005886">
    <property type="term" value="C:plasma membrane"/>
    <property type="evidence" value="ECO:0007669"/>
    <property type="project" value="UniProtKB-SubCell"/>
</dbReference>
<dbReference type="eggNOG" id="COG2814">
    <property type="taxonomic scope" value="Bacteria"/>
</dbReference>
<organism evidence="9 10">
    <name type="scientific">Halothermothrix orenii (strain H 168 / OCM 544 / DSM 9562)</name>
    <dbReference type="NCBI Taxonomy" id="373903"/>
    <lineage>
        <taxon>Bacteria</taxon>
        <taxon>Bacillati</taxon>
        <taxon>Bacillota</taxon>
        <taxon>Clostridia</taxon>
        <taxon>Halanaerobiales</taxon>
        <taxon>Halothermotrichaceae</taxon>
        <taxon>Halothermothrix</taxon>
    </lineage>
</organism>
<comment type="subcellular location">
    <subcellularLocation>
        <location evidence="1">Cell membrane</location>
        <topology evidence="1">Multi-pass membrane protein</topology>
    </subcellularLocation>
</comment>
<evidence type="ECO:0000256" key="5">
    <source>
        <dbReference type="ARBA" id="ARBA00022989"/>
    </source>
</evidence>
<evidence type="ECO:0000256" key="6">
    <source>
        <dbReference type="ARBA" id="ARBA00023136"/>
    </source>
</evidence>
<keyword evidence="6 7" id="KW-0472">Membrane</keyword>
<keyword evidence="2" id="KW-0813">Transport</keyword>
<keyword evidence="5 7" id="KW-1133">Transmembrane helix</keyword>
<evidence type="ECO:0000313" key="9">
    <source>
        <dbReference type="EMBL" id="ACL69304.1"/>
    </source>
</evidence>
<evidence type="ECO:0000256" key="4">
    <source>
        <dbReference type="ARBA" id="ARBA00022692"/>
    </source>
</evidence>
<evidence type="ECO:0000256" key="2">
    <source>
        <dbReference type="ARBA" id="ARBA00022448"/>
    </source>
</evidence>
<feature type="transmembrane region" description="Helical" evidence="7">
    <location>
        <begin position="89"/>
        <end position="107"/>
    </location>
</feature>
<evidence type="ECO:0000256" key="1">
    <source>
        <dbReference type="ARBA" id="ARBA00004651"/>
    </source>
</evidence>
<evidence type="ECO:0000259" key="8">
    <source>
        <dbReference type="PROSITE" id="PS50850"/>
    </source>
</evidence>
<sequence>MTQEGGELTLENPFKVYRGLNRNIYIIFIGQVINSMGAFVFPFLTMFLTQKIGMSPAEAGSYVTVAALANVPGMFLGAKLADSFGRKRLYLISSTLMALMLIPPAFLGTSKVVIYFLIMMSLFAGAVNPAFNAMVTDLTRGEERKKAFSLLYLGWNMGFAIGPMIAGFLFNHYLPLLFLGDAATAFIAIVLIGIYVPETKGMIEETPDEELPENERAEEGSIFRVLLKRPGIILVSFILLFFRLVYAQSSFALPIQMNEIFGQQGPAYYGINYSFNAIVVVAFTVLVTSVTVKLKPLANIIIAGLLLAVGFGMIYYIDILPLFFLSTFVWTIGEILEATNVNVYIASHAPVSHRARFNSIFMFISGAGYAFAPKLGGLFLEYYSIREIWLASFFVMVIASSALLLFYLGQERVKRLTCK</sequence>
<feature type="transmembrane region" description="Helical" evidence="7">
    <location>
        <begin position="267"/>
        <end position="290"/>
    </location>
</feature>
<dbReference type="PROSITE" id="PS50850">
    <property type="entry name" value="MFS"/>
    <property type="match status" value="1"/>
</dbReference>
<feature type="transmembrane region" description="Helical" evidence="7">
    <location>
        <begin position="24"/>
        <end position="47"/>
    </location>
</feature>
<feature type="domain" description="Major facilitator superfamily (MFS) profile" evidence="8">
    <location>
        <begin position="23"/>
        <end position="414"/>
    </location>
</feature>
<dbReference type="PANTHER" id="PTHR23517:SF2">
    <property type="entry name" value="MULTIDRUG RESISTANCE PROTEIN MDTH"/>
    <property type="match status" value="1"/>
</dbReference>
<keyword evidence="3" id="KW-1003">Cell membrane</keyword>
<dbReference type="RefSeq" id="WP_012635492.1">
    <property type="nucleotide sequence ID" value="NC_011899.1"/>
</dbReference>
<proteinExistence type="predicted"/>
<dbReference type="InterPro" id="IPR011701">
    <property type="entry name" value="MFS"/>
</dbReference>
<accession>B8D277</accession>
<dbReference type="STRING" id="373903.Hore_05470"/>
<feature type="transmembrane region" description="Helical" evidence="7">
    <location>
        <begin position="297"/>
        <end position="317"/>
    </location>
</feature>
<feature type="transmembrane region" description="Helical" evidence="7">
    <location>
        <begin position="113"/>
        <end position="135"/>
    </location>
</feature>
<dbReference type="Pfam" id="PF07690">
    <property type="entry name" value="MFS_1"/>
    <property type="match status" value="1"/>
</dbReference>
<feature type="transmembrane region" description="Helical" evidence="7">
    <location>
        <begin position="59"/>
        <end position="77"/>
    </location>
</feature>
<dbReference type="SUPFAM" id="SSF103473">
    <property type="entry name" value="MFS general substrate transporter"/>
    <property type="match status" value="1"/>
</dbReference>
<dbReference type="InterPro" id="IPR005829">
    <property type="entry name" value="Sugar_transporter_CS"/>
</dbReference>
<dbReference type="HOGENOM" id="CLU_001265_60_4_9"/>
<keyword evidence="4 7" id="KW-0812">Transmembrane</keyword>
<dbReference type="KEGG" id="hor:Hore_05470"/>
<dbReference type="Proteomes" id="UP000000719">
    <property type="component" value="Chromosome"/>
</dbReference>
<dbReference type="PANTHER" id="PTHR23517">
    <property type="entry name" value="RESISTANCE PROTEIN MDTM, PUTATIVE-RELATED-RELATED"/>
    <property type="match status" value="1"/>
</dbReference>
<dbReference type="EMBL" id="CP001098">
    <property type="protein sequence ID" value="ACL69304.1"/>
    <property type="molecule type" value="Genomic_DNA"/>
</dbReference>
<gene>
    <name evidence="9" type="ordered locus">Hore_05470</name>
</gene>
<reference evidence="9 10" key="1">
    <citation type="journal article" date="2009" name="PLoS ONE">
        <title>Genome analysis of the anaerobic thermohalophilic bacterium Halothermothrix orenii.</title>
        <authorList>
            <person name="Mavromatis K."/>
            <person name="Ivanova N."/>
            <person name="Anderson I."/>
            <person name="Lykidis A."/>
            <person name="Hooper S.D."/>
            <person name="Sun H."/>
            <person name="Kunin V."/>
            <person name="Lapidus A."/>
            <person name="Hugenholtz P."/>
            <person name="Patel B."/>
            <person name="Kyrpides N.C."/>
        </authorList>
    </citation>
    <scope>NUCLEOTIDE SEQUENCE [LARGE SCALE GENOMIC DNA]</scope>
    <source>
        <strain evidence="10">H 168 / OCM 544 / DSM 9562</strain>
    </source>
</reference>
<dbReference type="Gene3D" id="1.20.1250.20">
    <property type="entry name" value="MFS general substrate transporter like domains"/>
    <property type="match status" value="1"/>
</dbReference>
<feature type="transmembrane region" description="Helical" evidence="7">
    <location>
        <begin position="388"/>
        <end position="409"/>
    </location>
</feature>
<feature type="transmembrane region" description="Helical" evidence="7">
    <location>
        <begin position="176"/>
        <end position="196"/>
    </location>
</feature>
<feature type="transmembrane region" description="Helical" evidence="7">
    <location>
        <begin position="232"/>
        <end position="255"/>
    </location>
</feature>
<feature type="transmembrane region" description="Helical" evidence="7">
    <location>
        <begin position="147"/>
        <end position="170"/>
    </location>
</feature>
<dbReference type="InterPro" id="IPR050171">
    <property type="entry name" value="MFS_Transporters"/>
</dbReference>
<keyword evidence="10" id="KW-1185">Reference proteome</keyword>
<dbReference type="PROSITE" id="PS00216">
    <property type="entry name" value="SUGAR_TRANSPORT_1"/>
    <property type="match status" value="1"/>
</dbReference>
<evidence type="ECO:0000256" key="3">
    <source>
        <dbReference type="ARBA" id="ARBA00022475"/>
    </source>
</evidence>
<protein>
    <submittedName>
        <fullName evidence="9">Major facilitator superfamily MFS_1</fullName>
    </submittedName>
</protein>
<dbReference type="GO" id="GO:0022857">
    <property type="term" value="F:transmembrane transporter activity"/>
    <property type="evidence" value="ECO:0007669"/>
    <property type="project" value="InterPro"/>
</dbReference>
<dbReference type="OrthoDB" id="9793283at2"/>
<evidence type="ECO:0000256" key="7">
    <source>
        <dbReference type="SAM" id="Phobius"/>
    </source>
</evidence>
<dbReference type="AlphaFoldDB" id="B8D277"/>